<dbReference type="Proteomes" id="UP000237073">
    <property type="component" value="Unassembled WGS sequence"/>
</dbReference>
<evidence type="ECO:0000313" key="1">
    <source>
        <dbReference type="EMBL" id="POP43428.1"/>
    </source>
</evidence>
<organism evidence="2 4">
    <name type="scientific">Superficieibacter electus</name>
    <dbReference type="NCBI Taxonomy" id="2022662"/>
    <lineage>
        <taxon>Bacteria</taxon>
        <taxon>Pseudomonadati</taxon>
        <taxon>Pseudomonadota</taxon>
        <taxon>Gammaproteobacteria</taxon>
        <taxon>Enterobacterales</taxon>
        <taxon>Enterobacteriaceae</taxon>
        <taxon>Superficieibacter</taxon>
    </lineage>
</organism>
<comment type="caution">
    <text evidence="2">The sequence shown here is derived from an EMBL/GenBank/DDBJ whole genome shotgun (WGS) entry which is preliminary data.</text>
</comment>
<dbReference type="EMBL" id="PQGE01000014">
    <property type="protein sequence ID" value="POP43428.1"/>
    <property type="molecule type" value="Genomic_DNA"/>
</dbReference>
<dbReference type="AlphaFoldDB" id="A0A2P5GQU8"/>
<proteinExistence type="predicted"/>
<evidence type="ECO:0008006" key="5">
    <source>
        <dbReference type="Google" id="ProtNLM"/>
    </source>
</evidence>
<name>A0A2P5GQU8_9ENTR</name>
<evidence type="ECO:0000313" key="3">
    <source>
        <dbReference type="Proteomes" id="UP000237073"/>
    </source>
</evidence>
<accession>A0A2P5GQU8</accession>
<dbReference type="Proteomes" id="UP000247005">
    <property type="component" value="Unassembled WGS sequence"/>
</dbReference>
<gene>
    <name evidence="2" type="ORF">CHU32_10140</name>
    <name evidence="1" type="ORF">CHU33_16255</name>
</gene>
<dbReference type="EMBL" id="PQGD01000007">
    <property type="protein sequence ID" value="POP48943.1"/>
    <property type="molecule type" value="Genomic_DNA"/>
</dbReference>
<evidence type="ECO:0000313" key="2">
    <source>
        <dbReference type="EMBL" id="POP48943.1"/>
    </source>
</evidence>
<dbReference type="RefSeq" id="WP_103677121.1">
    <property type="nucleotide sequence ID" value="NZ_PQGD01000007.1"/>
</dbReference>
<protein>
    <recommendedName>
        <fullName evidence="5">Two-component-system connector protein AriR</fullName>
    </recommendedName>
</protein>
<evidence type="ECO:0000313" key="4">
    <source>
        <dbReference type="Proteomes" id="UP000247005"/>
    </source>
</evidence>
<sequence>MKKDDTRSNVDFSELIGHVVVDLLAPARIITIHDIIDSLHSVMELTENNTTRQNCKILIEMLARKMH</sequence>
<keyword evidence="3" id="KW-1185">Reference proteome</keyword>
<reference evidence="3 4" key="1">
    <citation type="submission" date="2018-01" db="EMBL/GenBank/DDBJ databases">
        <title>Superficieibacter electus gen. nov., sp. nov., an extended-spectrum beta-lactamase possessing member of the Enterobacteriaceae family, isolated from intensive care unit surfaces.</title>
        <authorList>
            <person name="Potter R.F."/>
            <person name="D'Souza A.W."/>
        </authorList>
    </citation>
    <scope>NUCLEOTIDE SEQUENCE [LARGE SCALE GENOMIC DNA]</scope>
    <source>
        <strain evidence="2 4">BP-1</strain>
        <strain evidence="1 3">BP-2</strain>
    </source>
</reference>